<evidence type="ECO:0000313" key="2">
    <source>
        <dbReference type="Proteomes" id="UP000663831"/>
    </source>
</evidence>
<reference evidence="1" key="1">
    <citation type="submission" date="2021-01" db="EMBL/GenBank/DDBJ databases">
        <authorList>
            <person name="Kaushik A."/>
        </authorList>
    </citation>
    <scope>NUCLEOTIDE SEQUENCE</scope>
    <source>
        <strain evidence="1">AG3-1AP</strain>
    </source>
</reference>
<name>A0A8H2WJ39_9AGAM</name>
<dbReference type="AlphaFoldDB" id="A0A8H2WJ39"/>
<dbReference type="Proteomes" id="UP000663831">
    <property type="component" value="Unassembled WGS sequence"/>
</dbReference>
<protein>
    <submittedName>
        <fullName evidence="1">Uncharacterized protein</fullName>
    </submittedName>
</protein>
<accession>A0A8H2WJ39</accession>
<dbReference type="OrthoDB" id="10328770at2759"/>
<proteinExistence type="predicted"/>
<comment type="caution">
    <text evidence="1">The sequence shown here is derived from an EMBL/GenBank/DDBJ whole genome shotgun (WGS) entry which is preliminary data.</text>
</comment>
<sequence>MTDQIHPHWGRLKDNYDDKYVYDTGAIYQQAMFSPRVIEALHDDGTEAIGKLRALGESSEEPDREDPDNQITLLMLHSILQLMPFKCSLTKLGSPLVIRGCIKLMRSIKRLGRPSPFSYEYGYLCFRILNIAFDFCALQLSDRYSSWATEMTQPQYGFLKEGHVPMMSQAISEVLSDCTRELKDPYSPMFFASRHWDDSYTGLLITPDDLVLLGKIMDEDRKHFSIFLRSNYELGLSALMYAMFHHIRRSPYSPDKVTFIQAFCRIYFRLLFATPGYSLCQEWMHKCVVQLSGTQDPSLAFLDVEDSKLLLRAYVDRLTTLSDSSMHPPATTPLAIKLLHYLIPLLRDGCETLIPPVIQATIQCMWRDINSDGTLLVEACLHILNYITCLVQFVAARARNDRDTLHKVMNVLFDEGLVNIGRSLSSKTPHLSRQSNSSIG</sequence>
<gene>
    <name evidence="1" type="ORF">RDB_LOCUS6583</name>
</gene>
<dbReference type="EMBL" id="CAJMWV010000318">
    <property type="protein sequence ID" value="CAE6387706.1"/>
    <property type="molecule type" value="Genomic_DNA"/>
</dbReference>
<organism evidence="1 2">
    <name type="scientific">Rhizoctonia solani</name>
    <dbReference type="NCBI Taxonomy" id="456999"/>
    <lineage>
        <taxon>Eukaryota</taxon>
        <taxon>Fungi</taxon>
        <taxon>Dikarya</taxon>
        <taxon>Basidiomycota</taxon>
        <taxon>Agaricomycotina</taxon>
        <taxon>Agaricomycetes</taxon>
        <taxon>Cantharellales</taxon>
        <taxon>Ceratobasidiaceae</taxon>
        <taxon>Rhizoctonia</taxon>
    </lineage>
</organism>
<evidence type="ECO:0000313" key="1">
    <source>
        <dbReference type="EMBL" id="CAE6387706.1"/>
    </source>
</evidence>